<dbReference type="Proteomes" id="UP000767854">
    <property type="component" value="Unassembled WGS sequence"/>
</dbReference>
<evidence type="ECO:0000256" key="1">
    <source>
        <dbReference type="ARBA" id="ARBA00008761"/>
    </source>
</evidence>
<evidence type="ECO:0000313" key="7">
    <source>
        <dbReference type="EMBL" id="MBM7562852.1"/>
    </source>
</evidence>
<gene>
    <name evidence="7" type="ORF">JOC49_002425</name>
</gene>
<keyword evidence="8" id="KW-1185">Reference proteome</keyword>
<dbReference type="NCBIfam" id="TIGR01766">
    <property type="entry name" value="IS200/IS605 family accessory protein TnpB-like domain"/>
    <property type="match status" value="1"/>
</dbReference>
<organism evidence="7 8">
    <name type="scientific">Fusibacter tunisiensis</name>
    <dbReference type="NCBI Taxonomy" id="1008308"/>
    <lineage>
        <taxon>Bacteria</taxon>
        <taxon>Bacillati</taxon>
        <taxon>Bacillota</taxon>
        <taxon>Clostridia</taxon>
        <taxon>Eubacteriales</taxon>
        <taxon>Eubacteriales Family XII. Incertae Sedis</taxon>
        <taxon>Fusibacter</taxon>
    </lineage>
</organism>
<proteinExistence type="inferred from homology"/>
<comment type="caution">
    <text evidence="7">The sequence shown here is derived from an EMBL/GenBank/DDBJ whole genome shotgun (WGS) entry which is preliminary data.</text>
</comment>
<feature type="domain" description="Cas12f1-like TNB" evidence="6">
    <location>
        <begin position="309"/>
        <end position="385"/>
    </location>
</feature>
<protein>
    <submittedName>
        <fullName evidence="7">IS605 OrfB family transposase</fullName>
    </submittedName>
</protein>
<dbReference type="Pfam" id="PF07282">
    <property type="entry name" value="Cas12f1-like_TNB"/>
    <property type="match status" value="1"/>
</dbReference>
<evidence type="ECO:0000256" key="3">
    <source>
        <dbReference type="ARBA" id="ARBA00023125"/>
    </source>
</evidence>
<name>A0ABS2MTW9_9FIRM</name>
<evidence type="ECO:0000256" key="4">
    <source>
        <dbReference type="ARBA" id="ARBA00023172"/>
    </source>
</evidence>
<keyword evidence="3" id="KW-0238">DNA-binding</keyword>
<keyword evidence="4" id="KW-0233">DNA recombination</keyword>
<accession>A0ABS2MTW9</accession>
<dbReference type="InterPro" id="IPR001959">
    <property type="entry name" value="Transposase"/>
</dbReference>
<dbReference type="EMBL" id="JAFBDT010000033">
    <property type="protein sequence ID" value="MBM7562852.1"/>
    <property type="molecule type" value="Genomic_DNA"/>
</dbReference>
<evidence type="ECO:0000313" key="8">
    <source>
        <dbReference type="Proteomes" id="UP000767854"/>
    </source>
</evidence>
<comment type="similarity">
    <text evidence="1">In the C-terminal section; belongs to the transposase 35 family.</text>
</comment>
<dbReference type="Pfam" id="PF01385">
    <property type="entry name" value="OrfB_IS605"/>
    <property type="match status" value="1"/>
</dbReference>
<sequence length="420" mass="48562">MAYRTLKFHVKGLSDNEKSIIKALASASTKAYNEALKLIENEYNKVKTLPKHTDILKKLNESNQLKNLGYGFEAVVKVPLTNYRTYITRQVKIETSKANPSWKQIDENINSPKPIKYSYLYSEKFRRVDDSLQFPIPYNLFQRYGAFKIKLPERYQNLSIKSVSIQFDRDLSYVEMMLKYEETGQSSYVQNGDYHALAIDLGVSNMVTCVTSQGDSFIIDGRHLKSIIQGYEKYTAIAKRKNQSKSKLAKIRKRKQNQVDDYLNKSVHYIIQYCLKHHIGNIIIGYNPNFKKGLNLGKENNQLFFQMPYAKFMEKLAHQCNKHGIEFTKTYEYYTSKASFLDGDDFPNYLTREKQNFSGRRRYRGLYIASDGRKINADVNGALNILSKCKAISHEKLMLLRTRGVAQPVRVNPLKCAGCN</sequence>
<feature type="domain" description="Probable transposase IS891/IS1136/IS1341" evidence="5">
    <location>
        <begin position="195"/>
        <end position="287"/>
    </location>
</feature>
<dbReference type="InterPro" id="IPR010095">
    <property type="entry name" value="Cas12f1-like_TNB"/>
</dbReference>
<dbReference type="NCBIfam" id="NF040570">
    <property type="entry name" value="guided_TnpB"/>
    <property type="match status" value="1"/>
</dbReference>
<evidence type="ECO:0000256" key="2">
    <source>
        <dbReference type="ARBA" id="ARBA00022578"/>
    </source>
</evidence>
<evidence type="ECO:0000259" key="6">
    <source>
        <dbReference type="Pfam" id="PF07282"/>
    </source>
</evidence>
<reference evidence="7 8" key="1">
    <citation type="submission" date="2021-01" db="EMBL/GenBank/DDBJ databases">
        <title>Genomic Encyclopedia of Type Strains, Phase IV (KMG-IV): sequencing the most valuable type-strain genomes for metagenomic binning, comparative biology and taxonomic classification.</title>
        <authorList>
            <person name="Goeker M."/>
        </authorList>
    </citation>
    <scope>NUCLEOTIDE SEQUENCE [LARGE SCALE GENOMIC DNA]</scope>
    <source>
        <strain evidence="7 8">DSM 24436</strain>
    </source>
</reference>
<evidence type="ECO:0000259" key="5">
    <source>
        <dbReference type="Pfam" id="PF01385"/>
    </source>
</evidence>
<keyword evidence="2" id="KW-0815">Transposition</keyword>
<dbReference type="RefSeq" id="WP_204665280.1">
    <property type="nucleotide sequence ID" value="NZ_JAFBDT010000033.1"/>
</dbReference>